<protein>
    <recommendedName>
        <fullName evidence="3">ESX-1 secretion-associated protein</fullName>
    </recommendedName>
</protein>
<evidence type="ECO:0000313" key="1">
    <source>
        <dbReference type="EMBL" id="QIS05122.1"/>
    </source>
</evidence>
<gene>
    <name evidence="1" type="ORF">F5X71_24890</name>
</gene>
<evidence type="ECO:0000313" key="2">
    <source>
        <dbReference type="Proteomes" id="UP000501705"/>
    </source>
</evidence>
<organism evidence="1 2">
    <name type="scientific">Nocardia brasiliensis</name>
    <dbReference type="NCBI Taxonomy" id="37326"/>
    <lineage>
        <taxon>Bacteria</taxon>
        <taxon>Bacillati</taxon>
        <taxon>Actinomycetota</taxon>
        <taxon>Actinomycetes</taxon>
        <taxon>Mycobacteriales</taxon>
        <taxon>Nocardiaceae</taxon>
        <taxon>Nocardia</taxon>
    </lineage>
</organism>
<dbReference type="Proteomes" id="UP000501705">
    <property type="component" value="Chromosome"/>
</dbReference>
<reference evidence="1 2" key="1">
    <citation type="journal article" date="2019" name="ACS Chem. Biol.">
        <title>Identification and Mobilization of a Cryptic Antibiotic Biosynthesis Gene Locus from a Human-Pathogenic Nocardia Isolate.</title>
        <authorList>
            <person name="Herisse M."/>
            <person name="Ishida K."/>
            <person name="Porter J.L."/>
            <person name="Howden B."/>
            <person name="Hertweck C."/>
            <person name="Stinear T.P."/>
            <person name="Pidot S.J."/>
        </authorList>
    </citation>
    <scope>NUCLEOTIDE SEQUENCE [LARGE SCALE GENOMIC DNA]</scope>
    <source>
        <strain evidence="1 2">AUSMDU00024985</strain>
    </source>
</reference>
<evidence type="ECO:0008006" key="3">
    <source>
        <dbReference type="Google" id="ProtNLM"/>
    </source>
</evidence>
<dbReference type="AlphaFoldDB" id="A0A6G9XW01"/>
<accession>A0A6G9XW01</accession>
<sequence length="119" mass="12773">MVLVSSTLTVKGDLVALLQADIDRLNTLATAMEDIAKQVDDIDVRTSAKEIAAALSGTPIGSACELATEYTEGAWLRVSWRVGQVASAIRQTANDLATTDESFAARLDEFDYRVAQGPR</sequence>
<name>A0A6G9XW01_NOCBR</name>
<proteinExistence type="predicted"/>
<dbReference type="RefSeq" id="WP_167464215.1">
    <property type="nucleotide sequence ID" value="NZ_CP046171.1"/>
</dbReference>
<dbReference type="EMBL" id="CP046171">
    <property type="protein sequence ID" value="QIS05122.1"/>
    <property type="molecule type" value="Genomic_DNA"/>
</dbReference>